<dbReference type="Proteomes" id="UP000008064">
    <property type="component" value="Unassembled WGS sequence"/>
</dbReference>
<evidence type="ECO:0000313" key="2">
    <source>
        <dbReference type="EMBL" id="EGO24352.1"/>
    </source>
</evidence>
<feature type="compositionally biased region" description="Low complexity" evidence="1">
    <location>
        <begin position="19"/>
        <end position="28"/>
    </location>
</feature>
<dbReference type="GeneID" id="18812756"/>
<evidence type="ECO:0000256" key="1">
    <source>
        <dbReference type="SAM" id="MobiDB-lite"/>
    </source>
</evidence>
<dbReference type="EMBL" id="GL945434">
    <property type="protein sequence ID" value="EGO24352.1"/>
    <property type="molecule type" value="Genomic_DNA"/>
</dbReference>
<dbReference type="OrthoDB" id="20835at2759"/>
<dbReference type="AlphaFoldDB" id="F8NWE8"/>
<dbReference type="PANTHER" id="PTHR34066">
    <property type="entry name" value="GROWTH FACTOR 2"/>
    <property type="match status" value="1"/>
</dbReference>
<feature type="compositionally biased region" description="Basic residues" evidence="1">
    <location>
        <begin position="32"/>
        <end position="41"/>
    </location>
</feature>
<dbReference type="PANTHER" id="PTHR34066:SF1">
    <property type="entry name" value="DUF1764 FAMILY PROTEIN"/>
    <property type="match status" value="1"/>
</dbReference>
<dbReference type="Pfam" id="PF08576">
    <property type="entry name" value="DUF1764"/>
    <property type="match status" value="1"/>
</dbReference>
<feature type="compositionally biased region" description="Basic and acidic residues" evidence="1">
    <location>
        <begin position="42"/>
        <end position="61"/>
    </location>
</feature>
<sequence>MPASEIDAIFSSANKGKFVVSVTSSSTTLPEKKKKKKSKKAKSADLRDPKDEVKLADEPKQGTKRPPPETVFDPSIQEPKAKRTKSSGKDALKVKSTKTSKKDKDKEDEDRFKDSRGNGPRRKTEEGFGIYKEDELGISHEGGDTPLCPFDCECCF</sequence>
<dbReference type="KEGG" id="sla:SERLADRAFT_408337"/>
<organism>
    <name type="scientific">Serpula lacrymans var. lacrymans (strain S7.9)</name>
    <name type="common">Dry rot fungus</name>
    <dbReference type="NCBI Taxonomy" id="578457"/>
    <lineage>
        <taxon>Eukaryota</taxon>
        <taxon>Fungi</taxon>
        <taxon>Dikarya</taxon>
        <taxon>Basidiomycota</taxon>
        <taxon>Agaricomycotina</taxon>
        <taxon>Agaricomycetes</taxon>
        <taxon>Agaricomycetidae</taxon>
        <taxon>Boletales</taxon>
        <taxon>Coniophorineae</taxon>
        <taxon>Serpulaceae</taxon>
        <taxon>Serpula</taxon>
    </lineage>
</organism>
<gene>
    <name evidence="2" type="ORF">SERLADRAFT_408337</name>
</gene>
<feature type="compositionally biased region" description="Basic and acidic residues" evidence="1">
    <location>
        <begin position="100"/>
        <end position="130"/>
    </location>
</feature>
<reference evidence="2" key="1">
    <citation type="submission" date="2011-04" db="EMBL/GenBank/DDBJ databases">
        <title>Evolution of plant cell wall degrading machinery underlies the functional diversity of forest fungi.</title>
        <authorList>
            <consortium name="US DOE Joint Genome Institute (JGI-PGF)"/>
            <person name="Eastwood D.C."/>
            <person name="Floudas D."/>
            <person name="Binder M."/>
            <person name="Majcherczyk A."/>
            <person name="Schneider P."/>
            <person name="Aerts A."/>
            <person name="Asiegbu F.O."/>
            <person name="Baker S.E."/>
            <person name="Barry K."/>
            <person name="Bendiksby M."/>
            <person name="Blumentritt M."/>
            <person name="Coutinho P.M."/>
            <person name="Cullen D."/>
            <person name="Cullen D."/>
            <person name="Gathman A."/>
            <person name="Goodell B."/>
            <person name="Henrissat B."/>
            <person name="Ihrmark K."/>
            <person name="Kauserud H."/>
            <person name="Kohler A."/>
            <person name="LaButti K."/>
            <person name="Lapidus A."/>
            <person name="Lavin J.L."/>
            <person name="Lee Y.-H."/>
            <person name="Lindquist E."/>
            <person name="Lilly W."/>
            <person name="Lucas S."/>
            <person name="Morin E."/>
            <person name="Murat C."/>
            <person name="Oguiza J.A."/>
            <person name="Park J."/>
            <person name="Pisabarro A.G."/>
            <person name="Riley R."/>
            <person name="Rosling A."/>
            <person name="Salamov A."/>
            <person name="Schmidt O."/>
            <person name="Schmutz J."/>
            <person name="Skrede I."/>
            <person name="Stenlid J."/>
            <person name="Wiebenga A."/>
            <person name="Xie X."/>
            <person name="Kues U."/>
            <person name="Hibbett D.S."/>
            <person name="Hoffmeister D."/>
            <person name="Hogberg N."/>
            <person name="Martin F."/>
            <person name="Grigoriev I.V."/>
            <person name="Watkinson S.C."/>
        </authorList>
    </citation>
    <scope>NUCLEOTIDE SEQUENCE</scope>
    <source>
        <strain evidence="2">S7.9</strain>
    </source>
</reference>
<proteinExistence type="predicted"/>
<protein>
    <recommendedName>
        <fullName evidence="3">DUF1764-domain-containing protein</fullName>
    </recommendedName>
</protein>
<evidence type="ECO:0008006" key="3">
    <source>
        <dbReference type="Google" id="ProtNLM"/>
    </source>
</evidence>
<dbReference type="InterPro" id="IPR013885">
    <property type="entry name" value="DUF1764_euk"/>
</dbReference>
<feature type="region of interest" description="Disordered" evidence="1">
    <location>
        <begin position="19"/>
        <end position="130"/>
    </location>
</feature>
<dbReference type="HOGENOM" id="CLU_103523_1_1_1"/>
<dbReference type="RefSeq" id="XP_007318371.1">
    <property type="nucleotide sequence ID" value="XM_007318309.1"/>
</dbReference>
<accession>F8NWE8</accession>
<name>F8NWE8_SERL9</name>